<keyword evidence="1" id="KW-0472">Membrane</keyword>
<reference evidence="2" key="3">
    <citation type="journal article" date="2005" name="Plasmid">
        <title>Description of complete DNA sequence of two plasmids from the nukacin ISK-1 producer, Staphylococcus warneri ISK-1.</title>
        <authorList>
            <person name="Aso Y."/>
            <person name="Koga H."/>
            <person name="Sashihara T."/>
            <person name="Nagao J."/>
            <person name="Kanemasa Y."/>
            <person name="Nakayama J."/>
            <person name="Sonomoto K."/>
        </authorList>
    </citation>
    <scope>NUCLEOTIDE SEQUENCE</scope>
    <source>
        <strain evidence="2">ISK-1</strain>
        <plasmid evidence="2">pPI-1</plasmid>
    </source>
</reference>
<dbReference type="EMBL" id="AB125341">
    <property type="protein sequence ID" value="BAD00997.1"/>
    <property type="molecule type" value="Genomic_DNA"/>
</dbReference>
<organism evidence="2">
    <name type="scientific">Staphylococcus warneri</name>
    <dbReference type="NCBI Taxonomy" id="1292"/>
    <lineage>
        <taxon>Bacteria</taxon>
        <taxon>Bacillati</taxon>
        <taxon>Bacillota</taxon>
        <taxon>Bacilli</taxon>
        <taxon>Bacillales</taxon>
        <taxon>Staphylococcaceae</taxon>
        <taxon>Staphylococcus</taxon>
    </lineage>
</organism>
<feature type="transmembrane region" description="Helical" evidence="1">
    <location>
        <begin position="38"/>
        <end position="58"/>
    </location>
</feature>
<name>Q75V28_STAWA</name>
<protein>
    <submittedName>
        <fullName evidence="2">Uncharacterized protein</fullName>
    </submittedName>
</protein>
<evidence type="ECO:0000256" key="1">
    <source>
        <dbReference type="SAM" id="Phobius"/>
    </source>
</evidence>
<accession>Q75V28</accession>
<geneLocation type="plasmid" evidence="2">
    <name>pPI-1</name>
</geneLocation>
<reference evidence="2" key="1">
    <citation type="journal article" date="2000" name="Biosci. Biotechnol. Biochem.">
        <title>A Novel Lantibiotic, Nukacin ISK-1, of Staphylococcus warneri ISK-1: Cloning of the Structural Gene and Identification of the Structure.</title>
        <authorList>
            <person name="Sashihara T."/>
            <person name="Kimura H."/>
            <person name="Higuchi T."/>
            <person name="Adachi A."/>
            <person name="Matsusaki H."/>
            <person name="Sonomoto K."/>
            <person name="Ishizaki A."/>
        </authorList>
    </citation>
    <scope>NUCLEOTIDE SEQUENCE</scope>
    <source>
        <strain evidence="2">ISK-1</strain>
        <plasmid evidence="2">pPI-1</plasmid>
    </source>
</reference>
<keyword evidence="1" id="KW-1133">Transmembrane helix</keyword>
<dbReference type="RefSeq" id="WP_011152941.1">
    <property type="nucleotide sequence ID" value="NZ_CP134467.1"/>
</dbReference>
<sequence length="71" mass="8204">MAVISITSILITSGFEINKFVSKGLSKPMNTQLDFTDLFIILTPILLIMYTLKLFIIFREQIIDFIKGFMR</sequence>
<dbReference type="AlphaFoldDB" id="Q75V28"/>
<evidence type="ECO:0000313" key="2">
    <source>
        <dbReference type="EMBL" id="BAD00997.1"/>
    </source>
</evidence>
<keyword evidence="1" id="KW-0812">Transmembrane</keyword>
<keyword evidence="2" id="KW-0614">Plasmid</keyword>
<reference evidence="2" key="2">
    <citation type="journal article" date="2004" name="Biosci. Biotechnol. Biochem.">
        <title>Characterization of a Gene Cluster of Staphylococcus warneri ISK-1 Encoding the Biosynthesis of and Immunity to the Lantibiotic, Nukacin ISK-1.</title>
        <authorList>
            <person name="Aso Y."/>
            <person name="Sashihara T."/>
            <person name="Nagao J."/>
            <person name="Kanemasa Y."/>
            <person name="Koga H."/>
            <person name="Hashimoto T."/>
            <person name="Higuchi T."/>
            <person name="Adachi A."/>
            <person name="Nomiyama H."/>
            <person name="Ishizaki A."/>
            <person name="Nakayama J."/>
            <person name="Sonomoto K."/>
        </authorList>
    </citation>
    <scope>NUCLEOTIDE SEQUENCE</scope>
    <source>
        <strain evidence="2">ISK-1</strain>
        <plasmid evidence="2">pPI-1</plasmid>
    </source>
</reference>
<proteinExistence type="predicted"/>